<evidence type="ECO:0000313" key="1">
    <source>
        <dbReference type="EMBL" id="ACR34553.1"/>
    </source>
</evidence>
<reference evidence="1" key="1">
    <citation type="journal article" date="2009" name="PLoS Genet.">
        <title>Sequencing, mapping, and analysis of 27,455 maize full-length cDNAs.</title>
        <authorList>
            <person name="Soderlund C."/>
            <person name="Descour A."/>
            <person name="Kudrna D."/>
            <person name="Bomhoff M."/>
            <person name="Boyd L."/>
            <person name="Currie J."/>
            <person name="Angelova A."/>
            <person name="Collura K."/>
            <person name="Wissotski M."/>
            <person name="Ashley E."/>
            <person name="Morrow D."/>
            <person name="Fernandes J."/>
            <person name="Walbot V."/>
            <person name="Yu Y."/>
        </authorList>
    </citation>
    <scope>NUCLEOTIDE SEQUENCE</scope>
    <source>
        <strain evidence="1">B73</strain>
    </source>
</reference>
<dbReference type="EMBL" id="BT084200">
    <property type="protein sequence ID" value="ACR34553.1"/>
    <property type="molecule type" value="mRNA"/>
</dbReference>
<dbReference type="AlphaFoldDB" id="C4J053"/>
<protein>
    <submittedName>
        <fullName evidence="1">Uncharacterized protein</fullName>
    </submittedName>
</protein>
<name>C4J053_MAIZE</name>
<proteinExistence type="evidence at transcript level"/>
<organism evidence="1">
    <name type="scientific">Zea mays</name>
    <name type="common">Maize</name>
    <dbReference type="NCBI Taxonomy" id="4577"/>
    <lineage>
        <taxon>Eukaryota</taxon>
        <taxon>Viridiplantae</taxon>
        <taxon>Streptophyta</taxon>
        <taxon>Embryophyta</taxon>
        <taxon>Tracheophyta</taxon>
        <taxon>Spermatophyta</taxon>
        <taxon>Magnoliopsida</taxon>
        <taxon>Liliopsida</taxon>
        <taxon>Poales</taxon>
        <taxon>Poaceae</taxon>
        <taxon>PACMAD clade</taxon>
        <taxon>Panicoideae</taxon>
        <taxon>Andropogonodae</taxon>
        <taxon>Andropogoneae</taxon>
        <taxon>Tripsacinae</taxon>
        <taxon>Zea</taxon>
    </lineage>
</organism>
<accession>C4J053</accession>
<reference evidence="1" key="2">
    <citation type="submission" date="2012-06" db="EMBL/GenBank/DDBJ databases">
        <authorList>
            <person name="Yu Y."/>
            <person name="Currie J."/>
            <person name="Lomeli R."/>
            <person name="Angelova A."/>
            <person name="Collura K."/>
            <person name="Wissotski M."/>
            <person name="Campos D."/>
            <person name="Kudrna D."/>
            <person name="Golser W."/>
            <person name="Ashely E."/>
            <person name="Descour A."/>
            <person name="Fernandes J."/>
            <person name="Soderlund C."/>
            <person name="Walbot V."/>
        </authorList>
    </citation>
    <scope>NUCLEOTIDE SEQUENCE</scope>
    <source>
        <strain evidence="1">B73</strain>
    </source>
</reference>
<sequence>MHPSISIRGITSWASGAARRCTTRPCGCPCRASCRRSTAAS</sequence>